<dbReference type="EMBL" id="RCOS01000099">
    <property type="protein sequence ID" value="RSN74172.1"/>
    <property type="molecule type" value="Genomic_DNA"/>
</dbReference>
<comment type="caution">
    <text evidence="2">The sequence shown here is derived from an EMBL/GenBank/DDBJ whole genome shotgun (WGS) entry which is preliminary data.</text>
</comment>
<keyword evidence="1" id="KW-0812">Transmembrane</keyword>
<name>A0A3R9QX40_9CREN</name>
<evidence type="ECO:0000313" key="3">
    <source>
        <dbReference type="Proteomes" id="UP000277582"/>
    </source>
</evidence>
<evidence type="ECO:0000256" key="1">
    <source>
        <dbReference type="SAM" id="Phobius"/>
    </source>
</evidence>
<organism evidence="2 3">
    <name type="scientific">Candidatus Methanodesulfokora washburnensis</name>
    <dbReference type="NCBI Taxonomy" id="2478471"/>
    <lineage>
        <taxon>Archaea</taxon>
        <taxon>Thermoproteota</taxon>
        <taxon>Candidatus Korarchaeia</taxon>
        <taxon>Candidatus Korarchaeia incertae sedis</taxon>
        <taxon>Candidatus Methanodesulfokora</taxon>
    </lineage>
</organism>
<protein>
    <submittedName>
        <fullName evidence="2">Uncharacterized protein</fullName>
    </submittedName>
</protein>
<proteinExistence type="predicted"/>
<dbReference type="AlphaFoldDB" id="A0A3R9QX40"/>
<evidence type="ECO:0000313" key="2">
    <source>
        <dbReference type="EMBL" id="RSN74172.1"/>
    </source>
</evidence>
<keyword evidence="1" id="KW-0472">Membrane</keyword>
<keyword evidence="3" id="KW-1185">Reference proteome</keyword>
<feature type="transmembrane region" description="Helical" evidence="1">
    <location>
        <begin position="12"/>
        <end position="32"/>
    </location>
</feature>
<accession>A0A3R9QX40</accession>
<dbReference type="Proteomes" id="UP000277582">
    <property type="component" value="Unassembled WGS sequence"/>
</dbReference>
<dbReference type="RefSeq" id="WP_125671566.1">
    <property type="nucleotide sequence ID" value="NZ_RCOS01000099.1"/>
</dbReference>
<sequence>MSAGSLISDRKLIIAIIVDLILAFLVISPLIYGTSPVKIKVDPDVVPLNSIYTVNIECPAGMSGTVEIVFGPTEKLMYSRAISGSTVLSLNASEGAYSVGLYIVRVKSSEGKFLAENTFSVIWGENLSVNAFHGPIRVEKGNYSADVFVEVKLKNGSPVEDATVWAFSVEPNQDISPFPAKTNKSGIAVLRWSTANLTENKTFHLKFNVAKPGHHLASAMLEIEITVKKE</sequence>
<keyword evidence="1" id="KW-1133">Transmembrane helix</keyword>
<gene>
    <name evidence="2" type="ORF">D6D85_08490</name>
</gene>
<reference evidence="2 3" key="1">
    <citation type="submission" date="2018-10" db="EMBL/GenBank/DDBJ databases">
        <title>Co-occurring genomic capacity for anaerobic methane metabolism and dissimilatory sulfite reduction discovered in the Korarchaeota.</title>
        <authorList>
            <person name="Mckay L.J."/>
            <person name="Dlakic M."/>
            <person name="Fields M.W."/>
            <person name="Delmont T.O."/>
            <person name="Eren A.M."/>
            <person name="Jay Z.J."/>
            <person name="Klingelsmith K.B."/>
            <person name="Rusch D.B."/>
            <person name="Inskeep W.P."/>
        </authorList>
    </citation>
    <scope>NUCLEOTIDE SEQUENCE [LARGE SCALE GENOMIC DNA]</scope>
    <source>
        <strain evidence="2 3">MDKW</strain>
    </source>
</reference>